<dbReference type="InterPro" id="IPR016971">
    <property type="entry name" value="UCP031277"/>
</dbReference>
<keyword evidence="1" id="KW-1133">Transmembrane helix</keyword>
<protein>
    <submittedName>
        <fullName evidence="3">Uncharacterized protein</fullName>
    </submittedName>
</protein>
<dbReference type="PANTHER" id="PTHR34116">
    <property type="entry name" value="PLASMINOGEN ACTIVATOR INHIBITOR"/>
    <property type="match status" value="1"/>
</dbReference>
<comment type="caution">
    <text evidence="3">The sequence shown here is derived from an EMBL/GenBank/DDBJ whole genome shotgun (WGS) entry which is preliminary data.</text>
</comment>
<dbReference type="EMBL" id="JANAVB010027598">
    <property type="protein sequence ID" value="KAJ6817799.1"/>
    <property type="molecule type" value="Genomic_DNA"/>
</dbReference>
<keyword evidence="4" id="KW-1185">Reference proteome</keyword>
<keyword evidence="1" id="KW-0812">Transmembrane</keyword>
<evidence type="ECO:0000256" key="1">
    <source>
        <dbReference type="SAM" id="Phobius"/>
    </source>
</evidence>
<dbReference type="PANTHER" id="PTHR34116:SF10">
    <property type="entry name" value="OS04G0443700 PROTEIN"/>
    <property type="match status" value="1"/>
</dbReference>
<feature type="transmembrane region" description="Helical" evidence="1">
    <location>
        <begin position="98"/>
        <end position="119"/>
    </location>
</feature>
<reference evidence="3" key="2">
    <citation type="submission" date="2023-04" db="EMBL/GenBank/DDBJ databases">
        <authorList>
            <person name="Bruccoleri R.E."/>
            <person name="Oakeley E.J."/>
            <person name="Faust A.-M."/>
            <person name="Dessus-Babus S."/>
            <person name="Altorfer M."/>
            <person name="Burckhardt D."/>
            <person name="Oertli M."/>
            <person name="Naumann U."/>
            <person name="Petersen F."/>
            <person name="Wong J."/>
        </authorList>
    </citation>
    <scope>NUCLEOTIDE SEQUENCE</scope>
    <source>
        <strain evidence="3">GSM-AAB239-AS_SAM_17_03QT</strain>
        <tissue evidence="3">Leaf</tissue>
    </source>
</reference>
<keyword evidence="1" id="KW-0472">Membrane</keyword>
<dbReference type="EMBL" id="JANAVB010008599">
    <property type="protein sequence ID" value="KAJ6841462.1"/>
    <property type="molecule type" value="Genomic_DNA"/>
</dbReference>
<name>A0AAX6HL25_IRIPA</name>
<evidence type="ECO:0000313" key="2">
    <source>
        <dbReference type="EMBL" id="KAJ6817799.1"/>
    </source>
</evidence>
<sequence length="351" mass="39733">MHLTGLANDVFGWVTIALVSLIAMVGLLCIYRSVYFQFRIQRRGSLQLGFFNGAWIVRISLILVSVWWGFGEIARLTFINDKRKPFTNPRWQMDICKFYILSNLGFAEPIMFLILAFLLHAALQRREAGTLSERWNKKTFGYTIFCCLPIFILQVCLILFGHKIRMAKLFTRTSSSINGNKICTYPLLSTISLSAFDALLITYVWCIGTRLLSLVINKGLRRRVHSLIFAVIFFLPLRVLFLALSALPHPGNLLYEATVFLAFLMLLFSSIVGICMLVYYPVADSLALRDMVSIELRGVPYDDYYSDGASLIANQSHQGETGNTSEASAKRSSASFRILIKDEPRAFDSIV</sequence>
<organism evidence="3 4">
    <name type="scientific">Iris pallida</name>
    <name type="common">Sweet iris</name>
    <dbReference type="NCBI Taxonomy" id="29817"/>
    <lineage>
        <taxon>Eukaryota</taxon>
        <taxon>Viridiplantae</taxon>
        <taxon>Streptophyta</taxon>
        <taxon>Embryophyta</taxon>
        <taxon>Tracheophyta</taxon>
        <taxon>Spermatophyta</taxon>
        <taxon>Magnoliopsida</taxon>
        <taxon>Liliopsida</taxon>
        <taxon>Asparagales</taxon>
        <taxon>Iridaceae</taxon>
        <taxon>Iridoideae</taxon>
        <taxon>Irideae</taxon>
        <taxon>Iris</taxon>
    </lineage>
</organism>
<feature type="transmembrane region" description="Helical" evidence="1">
    <location>
        <begin position="184"/>
        <end position="206"/>
    </location>
</feature>
<dbReference type="AlphaFoldDB" id="A0AAX6HL25"/>
<dbReference type="Proteomes" id="UP001140949">
    <property type="component" value="Unassembled WGS sequence"/>
</dbReference>
<feature type="transmembrane region" description="Helical" evidence="1">
    <location>
        <begin position="140"/>
        <end position="164"/>
    </location>
</feature>
<reference evidence="3" key="1">
    <citation type="journal article" date="2023" name="GigaByte">
        <title>Genome assembly of the bearded iris, Iris pallida Lam.</title>
        <authorList>
            <person name="Bruccoleri R.E."/>
            <person name="Oakeley E.J."/>
            <person name="Faust A.M.E."/>
            <person name="Altorfer M."/>
            <person name="Dessus-Babus S."/>
            <person name="Burckhardt D."/>
            <person name="Oertli M."/>
            <person name="Naumann U."/>
            <person name="Petersen F."/>
            <person name="Wong J."/>
        </authorList>
    </citation>
    <scope>NUCLEOTIDE SEQUENCE</scope>
    <source>
        <strain evidence="3">GSM-AAB239-AS_SAM_17_03QT</strain>
    </source>
</reference>
<dbReference type="PIRSF" id="PIRSF031277">
    <property type="entry name" value="UCP031277"/>
    <property type="match status" value="1"/>
</dbReference>
<feature type="transmembrane region" description="Helical" evidence="1">
    <location>
        <begin position="12"/>
        <end position="34"/>
    </location>
</feature>
<feature type="transmembrane region" description="Helical" evidence="1">
    <location>
        <begin position="259"/>
        <end position="282"/>
    </location>
</feature>
<feature type="transmembrane region" description="Helical" evidence="1">
    <location>
        <begin position="55"/>
        <end position="78"/>
    </location>
</feature>
<accession>A0AAX6HL25</accession>
<evidence type="ECO:0000313" key="4">
    <source>
        <dbReference type="Proteomes" id="UP001140949"/>
    </source>
</evidence>
<feature type="transmembrane region" description="Helical" evidence="1">
    <location>
        <begin position="227"/>
        <end position="247"/>
    </location>
</feature>
<gene>
    <name evidence="3" type="ORF">M6B38_306245</name>
    <name evidence="2" type="ORF">M6B38_409225</name>
</gene>
<evidence type="ECO:0000313" key="3">
    <source>
        <dbReference type="EMBL" id="KAJ6841462.1"/>
    </source>
</evidence>
<proteinExistence type="predicted"/>